<accession>A0A1F6Y7W0</accession>
<organism evidence="1 2">
    <name type="scientific">Candidatus Nomurabacteria bacterium RIFCSPLOWO2_12_FULL_46_14</name>
    <dbReference type="NCBI Taxonomy" id="1801797"/>
    <lineage>
        <taxon>Bacteria</taxon>
        <taxon>Candidatus Nomuraibacteriota</taxon>
    </lineage>
</organism>
<gene>
    <name evidence="1" type="ORF">A3G06_01970</name>
</gene>
<evidence type="ECO:0000313" key="1">
    <source>
        <dbReference type="EMBL" id="OGJ02457.1"/>
    </source>
</evidence>
<name>A0A1F6Y7W0_9BACT</name>
<protein>
    <submittedName>
        <fullName evidence="1">Uncharacterized protein</fullName>
    </submittedName>
</protein>
<reference evidence="1 2" key="1">
    <citation type="journal article" date="2016" name="Nat. Commun.">
        <title>Thousands of microbial genomes shed light on interconnected biogeochemical processes in an aquifer system.</title>
        <authorList>
            <person name="Anantharaman K."/>
            <person name="Brown C.T."/>
            <person name="Hug L.A."/>
            <person name="Sharon I."/>
            <person name="Castelle C.J."/>
            <person name="Probst A.J."/>
            <person name="Thomas B.C."/>
            <person name="Singh A."/>
            <person name="Wilkins M.J."/>
            <person name="Karaoz U."/>
            <person name="Brodie E.L."/>
            <person name="Williams K.H."/>
            <person name="Hubbard S.S."/>
            <person name="Banfield J.F."/>
        </authorList>
    </citation>
    <scope>NUCLEOTIDE SEQUENCE [LARGE SCALE GENOMIC DNA]</scope>
</reference>
<dbReference type="STRING" id="1801797.A3G06_01970"/>
<dbReference type="AlphaFoldDB" id="A0A1F6Y7W0"/>
<evidence type="ECO:0000313" key="2">
    <source>
        <dbReference type="Proteomes" id="UP000176192"/>
    </source>
</evidence>
<proteinExistence type="predicted"/>
<dbReference type="Proteomes" id="UP000176192">
    <property type="component" value="Unassembled WGS sequence"/>
</dbReference>
<comment type="caution">
    <text evidence="1">The sequence shown here is derived from an EMBL/GenBank/DDBJ whole genome shotgun (WGS) entry which is preliminary data.</text>
</comment>
<dbReference type="EMBL" id="MFVV01000045">
    <property type="protein sequence ID" value="OGJ02457.1"/>
    <property type="molecule type" value="Genomic_DNA"/>
</dbReference>
<sequence length="177" mass="19193">MKSDLFKKLPLVSLILATAFLILATAVLGWLLQEIGRNRAAVTEAELALGSQISGRDETASVSRFLGEIKEEKAELDAHFAASSDVVPFLDAVERLAPLAGAEAEVALLNVLPDKTSLLVEVKAVGAFPELYKFMLLLENSPYEIEFSAASFRAVGNEASPEEWSAVFRIKLLSFLP</sequence>